<keyword evidence="2" id="KW-1185">Reference proteome</keyword>
<dbReference type="EMBL" id="LUUI01000021">
    <property type="protein sequence ID" value="OAI21133.1"/>
    <property type="molecule type" value="Genomic_DNA"/>
</dbReference>
<reference evidence="1 2" key="1">
    <citation type="submission" date="2016-03" db="EMBL/GenBank/DDBJ databases">
        <authorList>
            <person name="Ploux O."/>
        </authorList>
    </citation>
    <scope>NUCLEOTIDE SEQUENCE [LARGE SCALE GENOMIC DNA]</scope>
    <source>
        <strain evidence="1 2">R-45370</strain>
    </source>
</reference>
<sequence>MDRQIIEKILEAAVKAPSGDNVQPWRFEVSQDWARIDLFNLPERDDSYYNYQQAAAYIAHGAVIENIAIASRHLGCMVKLKLFPEPQNPSYVASFEFESASAVDDPLYPAIFTRETNRFHFQDVQLPAEDAQQIIDSIKQVEGVKGYFVHDVKTVKTLAKVIMVNDRVVFEHKEIHSFLFDKIRWNQKQIEETQDGMPVGTLGLNPIEKLFFPLMRFWWFVDLANYVGLSRIIGAKCWYNCQNAALIGQVTVQKTDSLGFIQAGRALQRVWLEAARQGLAFQPIVGLPLLIHRAQENALEAFSETHRNMLEQAKQSLFGIFGIDQSETLAVGFRIGKCKSVAEKTLRKAV</sequence>
<dbReference type="InterPro" id="IPR000415">
    <property type="entry name" value="Nitroreductase-like"/>
</dbReference>
<comment type="caution">
    <text evidence="1">The sequence shown here is derived from an EMBL/GenBank/DDBJ whole genome shotgun (WGS) entry which is preliminary data.</text>
</comment>
<dbReference type="STRING" id="980561.A1359_19885"/>
<dbReference type="AlphaFoldDB" id="A0A177NV34"/>
<evidence type="ECO:0000313" key="2">
    <source>
        <dbReference type="Proteomes" id="UP000078476"/>
    </source>
</evidence>
<protein>
    <submittedName>
        <fullName evidence="1">Uncharacterized protein</fullName>
    </submittedName>
</protein>
<evidence type="ECO:0000313" key="1">
    <source>
        <dbReference type="EMBL" id="OAI21133.1"/>
    </source>
</evidence>
<dbReference type="OrthoDB" id="272552at2"/>
<dbReference type="Gene3D" id="3.40.109.10">
    <property type="entry name" value="NADH Oxidase"/>
    <property type="match status" value="2"/>
</dbReference>
<accession>A0A177NV34</accession>
<dbReference type="Proteomes" id="UP000078476">
    <property type="component" value="Unassembled WGS sequence"/>
</dbReference>
<organism evidence="1 2">
    <name type="scientific">Methylomonas lenta</name>
    <dbReference type="NCBI Taxonomy" id="980561"/>
    <lineage>
        <taxon>Bacteria</taxon>
        <taxon>Pseudomonadati</taxon>
        <taxon>Pseudomonadota</taxon>
        <taxon>Gammaproteobacteria</taxon>
        <taxon>Methylococcales</taxon>
        <taxon>Methylococcaceae</taxon>
        <taxon>Methylomonas</taxon>
    </lineage>
</organism>
<name>A0A177NV34_9GAMM</name>
<dbReference type="GO" id="GO:0016491">
    <property type="term" value="F:oxidoreductase activity"/>
    <property type="evidence" value="ECO:0007669"/>
    <property type="project" value="InterPro"/>
</dbReference>
<dbReference type="RefSeq" id="WP_066976855.1">
    <property type="nucleotide sequence ID" value="NZ_LUUI01000021.1"/>
</dbReference>
<dbReference type="SUPFAM" id="SSF55469">
    <property type="entry name" value="FMN-dependent nitroreductase-like"/>
    <property type="match status" value="2"/>
</dbReference>
<proteinExistence type="predicted"/>
<gene>
    <name evidence="1" type="ORF">A1359_19885</name>
</gene>